<dbReference type="RefSeq" id="WP_190187329.1">
    <property type="nucleotide sequence ID" value="NZ_BMVP01000018.1"/>
</dbReference>
<dbReference type="EMBL" id="BMVP01000018">
    <property type="protein sequence ID" value="GHB80832.1"/>
    <property type="molecule type" value="Genomic_DNA"/>
</dbReference>
<feature type="transmembrane region" description="Helical" evidence="2">
    <location>
        <begin position="195"/>
        <end position="211"/>
    </location>
</feature>
<dbReference type="Proteomes" id="UP000642673">
    <property type="component" value="Unassembled WGS sequence"/>
</dbReference>
<keyword evidence="2" id="KW-1133">Transmembrane helix</keyword>
<feature type="region of interest" description="Disordered" evidence="1">
    <location>
        <begin position="478"/>
        <end position="570"/>
    </location>
</feature>
<proteinExistence type="predicted"/>
<protein>
    <recommendedName>
        <fullName evidence="5">Integral membrane protein</fullName>
    </recommendedName>
</protein>
<feature type="transmembrane region" description="Helical" evidence="2">
    <location>
        <begin position="29"/>
        <end position="48"/>
    </location>
</feature>
<accession>A0ABQ3F154</accession>
<keyword evidence="2" id="KW-0812">Transmembrane</keyword>
<feature type="transmembrane region" description="Helical" evidence="2">
    <location>
        <begin position="313"/>
        <end position="335"/>
    </location>
</feature>
<feature type="transmembrane region" description="Helical" evidence="2">
    <location>
        <begin position="367"/>
        <end position="392"/>
    </location>
</feature>
<keyword evidence="4" id="KW-1185">Reference proteome</keyword>
<sequence length="570" mass="59972">MPDKAFVVLSPPPNARAGSITVRGRSGDLIRLGAVAAGYAVVQLFLVVPGTGLGWDETVYVSQVSRASPAAFFSAPRARGITYLVAPVAAITSSVPVLRVYLAVLSAAALLLSLWVWRRLLPTPALALAGGLFAGLWITVFYGPQAMPNLWVAFGALFTVGCFLRAARNPGDRIALAGVASGVAFAALMRPGDAVWLVISLLCAALAVPPWRRPALAAALVVGLVVGGAEWAVEAHLRYGGLLPRLRRASEIQGGLGWNPAFADQMRSLGGRTLCRPCDGPWSRPYTALWWFALPPLTAGALFAAYRKGRVQLVAVPTAVALFLALPYLLMIGYAAPRFLLPAYALLAIPVGLCLTQLIAAWRTRPLALGALCAVLVAHLALQFTIAGGAAARSRAERVAFTAVAGELRRLGVRPPCILSGTEAVRAAFATGCAARQVYGGHDGSITADGLMALARTRPTAVLVPGDLQPPHWARNWRPHPLPSLPDQPGYRAYLAPSTRPAPPGAARRRAVRTGGSPSRLRRPGPWPSVAASVPVPYLTAPVSTPTSPDRDGAAHRLVERRPPSALSPA</sequence>
<feature type="transmembrane region" description="Helical" evidence="2">
    <location>
        <begin position="288"/>
        <end position="306"/>
    </location>
</feature>
<gene>
    <name evidence="3" type="ORF">GCM10010347_59560</name>
</gene>
<reference evidence="4" key="1">
    <citation type="journal article" date="2019" name="Int. J. Syst. Evol. Microbiol.">
        <title>The Global Catalogue of Microorganisms (GCM) 10K type strain sequencing project: providing services to taxonomists for standard genome sequencing and annotation.</title>
        <authorList>
            <consortium name="The Broad Institute Genomics Platform"/>
            <consortium name="The Broad Institute Genome Sequencing Center for Infectious Disease"/>
            <person name="Wu L."/>
            <person name="Ma J."/>
        </authorList>
    </citation>
    <scope>NUCLEOTIDE SEQUENCE [LARGE SCALE GENOMIC DNA]</scope>
    <source>
        <strain evidence="4">JCM 4738</strain>
    </source>
</reference>
<keyword evidence="2" id="KW-0472">Membrane</keyword>
<evidence type="ECO:0000256" key="1">
    <source>
        <dbReference type="SAM" id="MobiDB-lite"/>
    </source>
</evidence>
<evidence type="ECO:0000256" key="2">
    <source>
        <dbReference type="SAM" id="Phobius"/>
    </source>
</evidence>
<feature type="transmembrane region" description="Helical" evidence="2">
    <location>
        <begin position="341"/>
        <end position="360"/>
    </location>
</feature>
<feature type="transmembrane region" description="Helical" evidence="2">
    <location>
        <begin position="150"/>
        <end position="167"/>
    </location>
</feature>
<comment type="caution">
    <text evidence="3">The sequence shown here is derived from an EMBL/GenBank/DDBJ whole genome shotgun (WGS) entry which is preliminary data.</text>
</comment>
<feature type="transmembrane region" description="Helical" evidence="2">
    <location>
        <begin position="124"/>
        <end position="144"/>
    </location>
</feature>
<feature type="compositionally biased region" description="Basic and acidic residues" evidence="1">
    <location>
        <begin position="549"/>
        <end position="563"/>
    </location>
</feature>
<feature type="compositionally biased region" description="Low complexity" evidence="1">
    <location>
        <begin position="528"/>
        <end position="537"/>
    </location>
</feature>
<feature type="transmembrane region" description="Helical" evidence="2">
    <location>
        <begin position="98"/>
        <end position="117"/>
    </location>
</feature>
<evidence type="ECO:0000313" key="3">
    <source>
        <dbReference type="EMBL" id="GHB80832.1"/>
    </source>
</evidence>
<evidence type="ECO:0000313" key="4">
    <source>
        <dbReference type="Proteomes" id="UP000642673"/>
    </source>
</evidence>
<feature type="transmembrane region" description="Helical" evidence="2">
    <location>
        <begin position="174"/>
        <end position="189"/>
    </location>
</feature>
<evidence type="ECO:0008006" key="5">
    <source>
        <dbReference type="Google" id="ProtNLM"/>
    </source>
</evidence>
<organism evidence="3 4">
    <name type="scientific">Streptomyces cirratus</name>
    <dbReference type="NCBI Taxonomy" id="68187"/>
    <lineage>
        <taxon>Bacteria</taxon>
        <taxon>Bacillati</taxon>
        <taxon>Actinomycetota</taxon>
        <taxon>Actinomycetes</taxon>
        <taxon>Kitasatosporales</taxon>
        <taxon>Streptomycetaceae</taxon>
        <taxon>Streptomyces</taxon>
    </lineage>
</organism>
<name>A0ABQ3F154_9ACTN</name>
<feature type="transmembrane region" description="Helical" evidence="2">
    <location>
        <begin position="216"/>
        <end position="233"/>
    </location>
</feature>